<keyword evidence="8" id="KW-1185">Reference proteome</keyword>
<reference evidence="7" key="1">
    <citation type="submission" date="2023-01" db="EMBL/GenBank/DDBJ databases">
        <title>Whole genome sequence of Paucibacter sp. S2-9 isolated from pond sediment.</title>
        <authorList>
            <person name="Jung J.Y."/>
        </authorList>
    </citation>
    <scope>NUCLEOTIDE SEQUENCE</scope>
    <source>
        <strain evidence="7">S2-9</strain>
    </source>
</reference>
<evidence type="ECO:0000256" key="1">
    <source>
        <dbReference type="ARBA" id="ARBA00004141"/>
    </source>
</evidence>
<feature type="transmembrane region" description="Helical" evidence="5">
    <location>
        <begin position="71"/>
        <end position="95"/>
    </location>
</feature>
<comment type="subcellular location">
    <subcellularLocation>
        <location evidence="1">Membrane</location>
        <topology evidence="1">Multi-pass membrane protein</topology>
    </subcellularLocation>
</comment>
<dbReference type="GO" id="GO:0015386">
    <property type="term" value="F:potassium:proton antiporter activity"/>
    <property type="evidence" value="ECO:0007669"/>
    <property type="project" value="TreeGrafter"/>
</dbReference>
<feature type="transmembrane region" description="Helical" evidence="5">
    <location>
        <begin position="247"/>
        <end position="269"/>
    </location>
</feature>
<evidence type="ECO:0000259" key="6">
    <source>
        <dbReference type="Pfam" id="PF01699"/>
    </source>
</evidence>
<evidence type="ECO:0000256" key="2">
    <source>
        <dbReference type="ARBA" id="ARBA00022692"/>
    </source>
</evidence>
<feature type="domain" description="Sodium/calcium exchanger membrane region" evidence="6">
    <location>
        <begin position="39"/>
        <end position="193"/>
    </location>
</feature>
<dbReference type="Proteomes" id="UP001177769">
    <property type="component" value="Chromosome"/>
</dbReference>
<evidence type="ECO:0000256" key="3">
    <source>
        <dbReference type="ARBA" id="ARBA00022989"/>
    </source>
</evidence>
<feature type="transmembrane region" description="Helical" evidence="5">
    <location>
        <begin position="140"/>
        <end position="160"/>
    </location>
</feature>
<dbReference type="InterPro" id="IPR004837">
    <property type="entry name" value="NaCa_Exmemb"/>
</dbReference>
<feature type="transmembrane region" description="Helical" evidence="5">
    <location>
        <begin position="290"/>
        <end position="313"/>
    </location>
</feature>
<dbReference type="EMBL" id="CP116346">
    <property type="protein sequence ID" value="WIT12766.1"/>
    <property type="molecule type" value="Genomic_DNA"/>
</dbReference>
<feature type="transmembrane region" description="Helical" evidence="5">
    <location>
        <begin position="172"/>
        <end position="191"/>
    </location>
</feature>
<accession>A0AA95NKQ5</accession>
<keyword evidence="4 5" id="KW-0472">Membrane</keyword>
<keyword evidence="2 5" id="KW-0812">Transmembrane</keyword>
<feature type="transmembrane region" description="Helical" evidence="5">
    <location>
        <begin position="347"/>
        <end position="366"/>
    </location>
</feature>
<evidence type="ECO:0000256" key="4">
    <source>
        <dbReference type="ARBA" id="ARBA00023136"/>
    </source>
</evidence>
<sequence length="367" mass="37236">MPKPSLLSRLPAALPLWTLAAPLTAALALAGLGTATLGTALLALVAALLIAAVLAAVHHAEVVAHRVGEPYGSLVLAVAVTVIEVALIVSLMLAGGPAASGLARDTVFSAIMIVCNGVLGLCILAGGWRYRELAFRVQGTSPTLAVLAALATLTLVLPTFTTSSAGPTFSRAQLMFAGVVSLVLYGAFVFVQTVRHRDYFLPESGADAEAHAEPPSSAVAWLSLGLLLLCLVGVVGLAKLLAPSIEALVHAAGAPTSLVGVIVAMLVLLPETVAAVRAALHNRLQTSINLALGSGLASIGLTIPAVAVLSLFLPQPLQLGLTPTNMVLLALSFVVGTLTLGGGRATVLQGAVHLVVFAVFLFLAIVP</sequence>
<dbReference type="PANTHER" id="PTHR37958:SF1">
    <property type="entry name" value="SODIUM-POTASSIUM_PROTON ANTIPORTER CHAA"/>
    <property type="match status" value="1"/>
</dbReference>
<gene>
    <name evidence="7" type="ORF">PFX98_03890</name>
</gene>
<feature type="transmembrane region" description="Helical" evidence="5">
    <location>
        <begin position="219"/>
        <end position="241"/>
    </location>
</feature>
<dbReference type="AlphaFoldDB" id="A0AA95NKQ5"/>
<keyword evidence="3 5" id="KW-1133">Transmembrane helix</keyword>
<dbReference type="PANTHER" id="PTHR37958">
    <property type="entry name" value="SODIUM-POTASSIUM/PROTON ANTIPORTER CHAA"/>
    <property type="match status" value="1"/>
</dbReference>
<feature type="domain" description="Sodium/calcium exchanger membrane region" evidence="6">
    <location>
        <begin position="223"/>
        <end position="365"/>
    </location>
</feature>
<dbReference type="GO" id="GO:0005886">
    <property type="term" value="C:plasma membrane"/>
    <property type="evidence" value="ECO:0007669"/>
    <property type="project" value="TreeGrafter"/>
</dbReference>
<evidence type="ECO:0000256" key="5">
    <source>
        <dbReference type="SAM" id="Phobius"/>
    </source>
</evidence>
<feature type="transmembrane region" description="Helical" evidence="5">
    <location>
        <begin position="40"/>
        <end position="59"/>
    </location>
</feature>
<evidence type="ECO:0000313" key="7">
    <source>
        <dbReference type="EMBL" id="WIT12766.1"/>
    </source>
</evidence>
<dbReference type="Pfam" id="PF01699">
    <property type="entry name" value="Na_Ca_ex"/>
    <property type="match status" value="2"/>
</dbReference>
<dbReference type="InterPro" id="IPR052946">
    <property type="entry name" value="Alkaline_pH_Ca-Antiporter"/>
</dbReference>
<name>A0AA95NKQ5_9BURK</name>
<dbReference type="GO" id="GO:0015385">
    <property type="term" value="F:sodium:proton antiporter activity"/>
    <property type="evidence" value="ECO:0007669"/>
    <property type="project" value="TreeGrafter"/>
</dbReference>
<feature type="transmembrane region" description="Helical" evidence="5">
    <location>
        <begin position="319"/>
        <end position="340"/>
    </location>
</feature>
<feature type="transmembrane region" description="Helical" evidence="5">
    <location>
        <begin position="107"/>
        <end position="128"/>
    </location>
</feature>
<dbReference type="RefSeq" id="WP_285233867.1">
    <property type="nucleotide sequence ID" value="NZ_CP116346.1"/>
</dbReference>
<protein>
    <submittedName>
        <fullName evidence="7">Ionic transporter y4hA</fullName>
    </submittedName>
</protein>
<organism evidence="7 8">
    <name type="scientific">Paucibacter sediminis</name>
    <dbReference type="NCBI Taxonomy" id="3019553"/>
    <lineage>
        <taxon>Bacteria</taxon>
        <taxon>Pseudomonadati</taxon>
        <taxon>Pseudomonadota</taxon>
        <taxon>Betaproteobacteria</taxon>
        <taxon>Burkholderiales</taxon>
        <taxon>Sphaerotilaceae</taxon>
        <taxon>Roseateles</taxon>
    </lineage>
</organism>
<dbReference type="KEGG" id="pais:PFX98_03890"/>
<proteinExistence type="predicted"/>
<evidence type="ECO:0000313" key="8">
    <source>
        <dbReference type="Proteomes" id="UP001177769"/>
    </source>
</evidence>